<dbReference type="Pfam" id="PF08240">
    <property type="entry name" value="ADH_N"/>
    <property type="match status" value="1"/>
</dbReference>
<evidence type="ECO:0000313" key="5">
    <source>
        <dbReference type="Proteomes" id="UP000773614"/>
    </source>
</evidence>
<keyword evidence="1" id="KW-0521">NADP</keyword>
<dbReference type="PANTHER" id="PTHR48106:SF8">
    <property type="entry name" value="OS02G0805600 PROTEIN"/>
    <property type="match status" value="1"/>
</dbReference>
<dbReference type="EMBL" id="SPKJ01000073">
    <property type="protein sequence ID" value="MYZ49411.1"/>
    <property type="molecule type" value="Genomic_DNA"/>
</dbReference>
<dbReference type="GO" id="GO:0070402">
    <property type="term" value="F:NADPH binding"/>
    <property type="evidence" value="ECO:0007669"/>
    <property type="project" value="TreeGrafter"/>
</dbReference>
<dbReference type="SUPFAM" id="SSF50129">
    <property type="entry name" value="GroES-like"/>
    <property type="match status" value="1"/>
</dbReference>
<evidence type="ECO:0000256" key="1">
    <source>
        <dbReference type="ARBA" id="ARBA00022857"/>
    </source>
</evidence>
<reference evidence="4" key="1">
    <citation type="submission" date="2019-03" db="EMBL/GenBank/DDBJ databases">
        <title>Afifella sp. nov., isolated from activated sludge.</title>
        <authorList>
            <person name="Li Q."/>
            <person name="Liu Y."/>
        </authorList>
    </citation>
    <scope>NUCLEOTIDE SEQUENCE</scope>
    <source>
        <strain evidence="4">L72</strain>
    </source>
</reference>
<dbReference type="PANTHER" id="PTHR48106">
    <property type="entry name" value="QUINONE OXIDOREDUCTASE PIG3-RELATED"/>
    <property type="match status" value="1"/>
</dbReference>
<dbReference type="AlphaFoldDB" id="A0A964T6F7"/>
<sequence>MTVIEMSGAGGPDVLVPGRRPVPQPGPTEVLVRVRAAGVNGPDLMQRKGLYPPPKGASDLLGLEISGELAAMGAEVSGWRVGDAVCALTNGGGYAEYCAVEASHCLPVPEGVSLVDAAGLPETFFTVWSNVFMGAKLKAGELLLVHGAAGGIGTTAIQLGKAFGARVFATDSPAARCAIAAELGADRVIDYREEDFVEIVRAAGGADVILDIVGGPYVERNIKAANHDGRIVQLAFALGSKVDINLMPVMLKRLVYTGSTLRSRSDGFKAEVARELREHVWPLFAAGKLRPVTREALPLAEAARAHAAMENAQHVGKILLITEA</sequence>
<comment type="caution">
    <text evidence="4">The sequence shown here is derived from an EMBL/GenBank/DDBJ whole genome shotgun (WGS) entry which is preliminary data.</text>
</comment>
<dbReference type="OrthoDB" id="9780520at2"/>
<dbReference type="InterPro" id="IPR014189">
    <property type="entry name" value="Quinone_OxRdtase_PIG3"/>
</dbReference>
<dbReference type="Pfam" id="PF00107">
    <property type="entry name" value="ADH_zinc_N"/>
    <property type="match status" value="1"/>
</dbReference>
<dbReference type="SUPFAM" id="SSF51735">
    <property type="entry name" value="NAD(P)-binding Rossmann-fold domains"/>
    <property type="match status" value="1"/>
</dbReference>
<dbReference type="Gene3D" id="3.90.180.10">
    <property type="entry name" value="Medium-chain alcohol dehydrogenases, catalytic domain"/>
    <property type="match status" value="1"/>
</dbReference>
<dbReference type="CDD" id="cd05276">
    <property type="entry name" value="p53_inducible_oxidoreductase"/>
    <property type="match status" value="1"/>
</dbReference>
<proteinExistence type="predicted"/>
<keyword evidence="2" id="KW-0560">Oxidoreductase</keyword>
<keyword evidence="5" id="KW-1185">Reference proteome</keyword>
<dbReference type="InterPro" id="IPR002364">
    <property type="entry name" value="Quin_OxRdtase/zeta-crystal_CS"/>
</dbReference>
<evidence type="ECO:0000256" key="2">
    <source>
        <dbReference type="ARBA" id="ARBA00023002"/>
    </source>
</evidence>
<gene>
    <name evidence="4" type="ORF">E4O86_17010</name>
</gene>
<name>A0A964T6F7_9HYPH</name>
<dbReference type="InterPro" id="IPR036291">
    <property type="entry name" value="NAD(P)-bd_dom_sf"/>
</dbReference>
<accession>A0A964T6F7</accession>
<feature type="domain" description="Enoyl reductase (ER)" evidence="3">
    <location>
        <begin position="10"/>
        <end position="320"/>
    </location>
</feature>
<protein>
    <submittedName>
        <fullName evidence="4">NAD(P)H-quinone oxidoreductase</fullName>
    </submittedName>
</protein>
<evidence type="ECO:0000259" key="3">
    <source>
        <dbReference type="SMART" id="SM00829"/>
    </source>
</evidence>
<dbReference type="GO" id="GO:0016651">
    <property type="term" value="F:oxidoreductase activity, acting on NAD(P)H"/>
    <property type="evidence" value="ECO:0007669"/>
    <property type="project" value="TreeGrafter"/>
</dbReference>
<dbReference type="GO" id="GO:0008270">
    <property type="term" value="F:zinc ion binding"/>
    <property type="evidence" value="ECO:0007669"/>
    <property type="project" value="InterPro"/>
</dbReference>
<dbReference type="Proteomes" id="UP000773614">
    <property type="component" value="Unassembled WGS sequence"/>
</dbReference>
<dbReference type="InterPro" id="IPR013149">
    <property type="entry name" value="ADH-like_C"/>
</dbReference>
<dbReference type="NCBIfam" id="TIGR02824">
    <property type="entry name" value="quinone_pig3"/>
    <property type="match status" value="1"/>
</dbReference>
<organism evidence="4 5">
    <name type="scientific">Propylenella binzhouense</name>
    <dbReference type="NCBI Taxonomy" id="2555902"/>
    <lineage>
        <taxon>Bacteria</taxon>
        <taxon>Pseudomonadati</taxon>
        <taxon>Pseudomonadota</taxon>
        <taxon>Alphaproteobacteria</taxon>
        <taxon>Hyphomicrobiales</taxon>
        <taxon>Propylenellaceae</taxon>
        <taxon>Propylenella</taxon>
    </lineage>
</organism>
<dbReference type="SMART" id="SM00829">
    <property type="entry name" value="PKS_ER"/>
    <property type="match status" value="1"/>
</dbReference>
<dbReference type="PROSITE" id="PS01162">
    <property type="entry name" value="QOR_ZETA_CRYSTAL"/>
    <property type="match status" value="1"/>
</dbReference>
<dbReference type="InterPro" id="IPR011032">
    <property type="entry name" value="GroES-like_sf"/>
</dbReference>
<dbReference type="InterPro" id="IPR013154">
    <property type="entry name" value="ADH-like_N"/>
</dbReference>
<dbReference type="Gene3D" id="3.40.50.720">
    <property type="entry name" value="NAD(P)-binding Rossmann-like Domain"/>
    <property type="match status" value="1"/>
</dbReference>
<dbReference type="InterPro" id="IPR020843">
    <property type="entry name" value="ER"/>
</dbReference>
<evidence type="ECO:0000313" key="4">
    <source>
        <dbReference type="EMBL" id="MYZ49411.1"/>
    </source>
</evidence>